<dbReference type="Proteomes" id="UP000249789">
    <property type="component" value="Unassembled WGS sequence"/>
</dbReference>
<evidence type="ECO:0000259" key="1">
    <source>
        <dbReference type="PROSITE" id="PS50853"/>
    </source>
</evidence>
<dbReference type="PROSITE" id="PS50853">
    <property type="entry name" value="FN3"/>
    <property type="match status" value="1"/>
</dbReference>
<reference evidence="2 3" key="1">
    <citation type="submission" date="2018-02" db="EMBL/GenBank/DDBJ databases">
        <title>The genomes of Aspergillus section Nigri reveals drivers in fungal speciation.</title>
        <authorList>
            <consortium name="DOE Joint Genome Institute"/>
            <person name="Vesth T.C."/>
            <person name="Nybo J."/>
            <person name="Theobald S."/>
            <person name="Brandl J."/>
            <person name="Frisvad J.C."/>
            <person name="Nielsen K.F."/>
            <person name="Lyhne E.K."/>
            <person name="Kogle M.E."/>
            <person name="Kuo A."/>
            <person name="Riley R."/>
            <person name="Clum A."/>
            <person name="Nolan M."/>
            <person name="Lipzen A."/>
            <person name="Salamov A."/>
            <person name="Henrissat B."/>
            <person name="Wiebenga A."/>
            <person name="De vries R.P."/>
            <person name="Grigoriev I.V."/>
            <person name="Mortensen U.H."/>
            <person name="Andersen M.R."/>
            <person name="Baker S.E."/>
        </authorList>
    </citation>
    <scope>NUCLEOTIDE SEQUENCE [LARGE SCALE GENOMIC DNA]</scope>
    <source>
        <strain evidence="2 3">CBS 313.89</strain>
    </source>
</reference>
<evidence type="ECO:0000313" key="2">
    <source>
        <dbReference type="EMBL" id="RAK76515.1"/>
    </source>
</evidence>
<dbReference type="InterPro" id="IPR013783">
    <property type="entry name" value="Ig-like_fold"/>
</dbReference>
<organism evidence="2 3">
    <name type="scientific">Aspergillus fijiensis CBS 313.89</name>
    <dbReference type="NCBI Taxonomy" id="1448319"/>
    <lineage>
        <taxon>Eukaryota</taxon>
        <taxon>Fungi</taxon>
        <taxon>Dikarya</taxon>
        <taxon>Ascomycota</taxon>
        <taxon>Pezizomycotina</taxon>
        <taxon>Eurotiomycetes</taxon>
        <taxon>Eurotiomycetidae</taxon>
        <taxon>Eurotiales</taxon>
        <taxon>Aspergillaceae</taxon>
        <taxon>Aspergillus</taxon>
    </lineage>
</organism>
<dbReference type="GeneID" id="63866001"/>
<dbReference type="RefSeq" id="XP_040800525.1">
    <property type="nucleotide sequence ID" value="XM_040948668.1"/>
</dbReference>
<keyword evidence="3" id="KW-1185">Reference proteome</keyword>
<dbReference type="EMBL" id="KZ824648">
    <property type="protein sequence ID" value="RAK76515.1"/>
    <property type="molecule type" value="Genomic_DNA"/>
</dbReference>
<dbReference type="SMART" id="SM00060">
    <property type="entry name" value="FN3"/>
    <property type="match status" value="1"/>
</dbReference>
<dbReference type="InterPro" id="IPR036116">
    <property type="entry name" value="FN3_sf"/>
</dbReference>
<evidence type="ECO:0000313" key="3">
    <source>
        <dbReference type="Proteomes" id="UP000249789"/>
    </source>
</evidence>
<dbReference type="CDD" id="cd00063">
    <property type="entry name" value="FN3"/>
    <property type="match status" value="1"/>
</dbReference>
<dbReference type="AlphaFoldDB" id="A0A8G1VXD7"/>
<dbReference type="Pfam" id="PF15474">
    <property type="entry name" value="MU117"/>
    <property type="match status" value="1"/>
</dbReference>
<dbReference type="SUPFAM" id="SSF49265">
    <property type="entry name" value="Fibronectin type III"/>
    <property type="match status" value="1"/>
</dbReference>
<gene>
    <name evidence="2" type="ORF">BO72DRAFT_497014</name>
</gene>
<proteinExistence type="predicted"/>
<dbReference type="Gene3D" id="3.30.430.10">
    <property type="entry name" value="Killer Toxin P4, subunit A"/>
    <property type="match status" value="1"/>
</dbReference>
<feature type="domain" description="Fibronectin type-III" evidence="1">
    <location>
        <begin position="329"/>
        <end position="413"/>
    </location>
</feature>
<dbReference type="Pfam" id="PF00041">
    <property type="entry name" value="fn3"/>
    <property type="match status" value="1"/>
</dbReference>
<dbReference type="PANTHER" id="PTHR35040">
    <property type="match status" value="1"/>
</dbReference>
<dbReference type="Pfam" id="PF12138">
    <property type="entry name" value="Spherulin4"/>
    <property type="match status" value="1"/>
</dbReference>
<dbReference type="Gene3D" id="2.60.40.10">
    <property type="entry name" value="Immunoglobulins"/>
    <property type="match status" value="1"/>
</dbReference>
<dbReference type="InterPro" id="IPR029167">
    <property type="entry name" value="Mug117"/>
</dbReference>
<dbReference type="InterPro" id="IPR003961">
    <property type="entry name" value="FN3_dom"/>
</dbReference>
<dbReference type="VEuPathDB" id="FungiDB:BO72DRAFT_497014"/>
<dbReference type="OrthoDB" id="1896086at2759"/>
<dbReference type="PANTHER" id="PTHR35040:SF7">
    <property type="entry name" value="FIBRONECTIN TYPE-III DOMAIN-CONTAINING PROTEIN-RELATED"/>
    <property type="match status" value="1"/>
</dbReference>
<sequence>MAWNVESSLEPLNSSTPQLTCAPTYSTVPSCDAQNARTTTMITTVTSFAPNATGCLSTVQGQQIAVASYINPLSDPAAWDRLIDYDVNKMPILVANVLNGPDSTVDPSWQGVIERASSAGKTVLGYVRTGYLGLSDQIFQTRLGSGNLADWTAQIEEDVDMWYKLYGDSIGGIFFDEGWPECGINNEYVDLYKYINAYTKRAHPGAYTVLNPGSPMASCFEDTMDTLLTFEQSYDSYIDNYTPNDWTPRDPRKLWHTVYNVPESATSEVVQLAKERGAGFLQLTDDMLPNPYDTLPADSYIQSMMDGIDGGSLSNAGAVAWESDGAAGAVTELTVMTSDYSSAKLSWAAASNAQGYHVYASGSLAASVPSSMTEVTIGSLASGTSYTFYVSAVGEGGTLGSSSNQVTVTTKQLPGGRTVTNYKSSPRENSTVIEADVLVPYSSVRLYIWHSIECDFDEDPGWGVNFNVDNYVCTHYMVDGTALYRYDGVFVTGTTAPPWSWEVIDTVTLDVSGYTYRWTLPLSTSAVDTSKFVVQAQGYNPMINAFEPDPSDYDCKGSSMCTTPELLKWCDHAANDLYRDDEINYHSAEVIDDSVYSNQNGNCWGDLTRGCGVFIQGQSCSISGNEMWNAYQNIRNIGGCKKCGSYHRKDGCRVTVDYVYQCDNHQDLS</sequence>
<protein>
    <recommendedName>
        <fullName evidence="1">Fibronectin type-III domain-containing protein</fullName>
    </recommendedName>
</protein>
<dbReference type="InterPro" id="IPR021986">
    <property type="entry name" value="Spherulin4"/>
</dbReference>
<accession>A0A8G1VXD7</accession>
<name>A0A8G1VXD7_9EURO</name>